<sequence>MGKLSRVSGGSYQTGPGLGRPTLVVVRLSWAQAWVIFLSGLQGLGDLPKGIAGPGRPTLGGGRAWAAASRAQGLAAAPKRGTGSHGRPT</sequence>
<dbReference type="Proteomes" id="UP000017836">
    <property type="component" value="Unassembled WGS sequence"/>
</dbReference>
<evidence type="ECO:0000313" key="2">
    <source>
        <dbReference type="Proteomes" id="UP000017836"/>
    </source>
</evidence>
<proteinExistence type="predicted"/>
<keyword evidence="2" id="KW-1185">Reference proteome</keyword>
<dbReference type="HOGENOM" id="CLU_2457772_0_0_1"/>
<dbReference type="AlphaFoldDB" id="W1P8C9"/>
<accession>W1P8C9</accession>
<dbReference type="Gramene" id="ERN03235">
    <property type="protein sequence ID" value="ERN03235"/>
    <property type="gene ID" value="AMTR_s00003p00181190"/>
</dbReference>
<gene>
    <name evidence="1" type="ORF">AMTR_s00003p00181190</name>
</gene>
<dbReference type="EMBL" id="KI394358">
    <property type="protein sequence ID" value="ERN03235.1"/>
    <property type="molecule type" value="Genomic_DNA"/>
</dbReference>
<protein>
    <submittedName>
        <fullName evidence="1">Uncharacterized protein</fullName>
    </submittedName>
</protein>
<evidence type="ECO:0000313" key="1">
    <source>
        <dbReference type="EMBL" id="ERN03235.1"/>
    </source>
</evidence>
<organism evidence="1 2">
    <name type="scientific">Amborella trichopoda</name>
    <dbReference type="NCBI Taxonomy" id="13333"/>
    <lineage>
        <taxon>Eukaryota</taxon>
        <taxon>Viridiplantae</taxon>
        <taxon>Streptophyta</taxon>
        <taxon>Embryophyta</taxon>
        <taxon>Tracheophyta</taxon>
        <taxon>Spermatophyta</taxon>
        <taxon>Magnoliopsida</taxon>
        <taxon>Amborellales</taxon>
        <taxon>Amborellaceae</taxon>
        <taxon>Amborella</taxon>
    </lineage>
</organism>
<name>W1P8C9_AMBTC</name>
<reference evidence="1" key="1">
    <citation type="submission" date="2013-08" db="EMBL/GenBank/DDBJ databases">
        <authorList>
            <person name="Albert V.A."/>
            <person name="Barbazuk W.B."/>
            <person name="Chamala S."/>
            <person name="Chanderbali A.S."/>
            <person name="dePamphilis C.W."/>
            <person name="Der J.P."/>
            <person name="Estill J.C."/>
            <person name="Leebens-Mack J."/>
            <person name="Ma H."/>
            <person name="Palmer J.D."/>
            <person name="Rounsley S."/>
            <person name="Sankoff D."/>
            <person name="Schuster S.C."/>
            <person name="Soltis D.E."/>
            <person name="Soltis P.S."/>
            <person name="Wessler S.R."/>
            <person name="Wing R.A."/>
        </authorList>
    </citation>
    <scope>NUCLEOTIDE SEQUENCE</scope>
    <source>
        <tissue evidence="1">Leaf</tissue>
    </source>
</reference>